<dbReference type="Pfam" id="PF07690">
    <property type="entry name" value="MFS_1"/>
    <property type="match status" value="1"/>
</dbReference>
<dbReference type="PROSITE" id="PS50850">
    <property type="entry name" value="MFS"/>
    <property type="match status" value="1"/>
</dbReference>
<dbReference type="CDD" id="cd17321">
    <property type="entry name" value="MFS_MMR_MDR_like"/>
    <property type="match status" value="1"/>
</dbReference>
<dbReference type="InterPro" id="IPR020846">
    <property type="entry name" value="MFS_dom"/>
</dbReference>
<evidence type="ECO:0000313" key="11">
    <source>
        <dbReference type="Proteomes" id="UP000501387"/>
    </source>
</evidence>
<feature type="transmembrane region" description="Helical" evidence="8">
    <location>
        <begin position="146"/>
        <end position="167"/>
    </location>
</feature>
<dbReference type="GO" id="GO:0005886">
    <property type="term" value="C:plasma membrane"/>
    <property type="evidence" value="ECO:0007669"/>
    <property type="project" value="UniProtKB-SubCell"/>
</dbReference>
<dbReference type="InterPro" id="IPR011701">
    <property type="entry name" value="MFS"/>
</dbReference>
<evidence type="ECO:0000256" key="3">
    <source>
        <dbReference type="ARBA" id="ARBA00022475"/>
    </source>
</evidence>
<feature type="transmembrane region" description="Helical" evidence="8">
    <location>
        <begin position="121"/>
        <end position="140"/>
    </location>
</feature>
<evidence type="ECO:0000256" key="6">
    <source>
        <dbReference type="ARBA" id="ARBA00023136"/>
    </source>
</evidence>
<keyword evidence="11" id="KW-1185">Reference proteome</keyword>
<keyword evidence="2" id="KW-0813">Transport</keyword>
<evidence type="ECO:0000313" key="10">
    <source>
        <dbReference type="EMBL" id="QIM16750.1"/>
    </source>
</evidence>
<keyword evidence="4 8" id="KW-0812">Transmembrane</keyword>
<dbReference type="Gene3D" id="1.20.1250.20">
    <property type="entry name" value="MFS general substrate transporter like domains"/>
    <property type="match status" value="1"/>
</dbReference>
<feature type="transmembrane region" description="Helical" evidence="8">
    <location>
        <begin position="307"/>
        <end position="327"/>
    </location>
</feature>
<evidence type="ECO:0000256" key="2">
    <source>
        <dbReference type="ARBA" id="ARBA00022448"/>
    </source>
</evidence>
<feature type="transmembrane region" description="Helical" evidence="8">
    <location>
        <begin position="179"/>
        <end position="203"/>
    </location>
</feature>
<keyword evidence="3" id="KW-1003">Cell membrane</keyword>
<feature type="transmembrane region" description="Helical" evidence="8">
    <location>
        <begin position="241"/>
        <end position="262"/>
    </location>
</feature>
<dbReference type="RefSeq" id="WP_166324084.1">
    <property type="nucleotide sequence ID" value="NZ_CP049934.1"/>
</dbReference>
<keyword evidence="6 8" id="KW-0472">Membrane</keyword>
<evidence type="ECO:0000256" key="4">
    <source>
        <dbReference type="ARBA" id="ARBA00022692"/>
    </source>
</evidence>
<feature type="transmembrane region" description="Helical" evidence="8">
    <location>
        <begin position="209"/>
        <end position="229"/>
    </location>
</feature>
<comment type="subcellular location">
    <subcellularLocation>
        <location evidence="1">Cell membrane</location>
        <topology evidence="1">Multi-pass membrane protein</topology>
    </subcellularLocation>
</comment>
<feature type="transmembrane region" description="Helical" evidence="8">
    <location>
        <begin position="53"/>
        <end position="77"/>
    </location>
</feature>
<feature type="transmembrane region" description="Helical" evidence="8">
    <location>
        <begin position="339"/>
        <end position="359"/>
    </location>
</feature>
<sequence>MHDSIPHGHAHEQHDPEHRPHDPDPAQHTDERQYQHDPHEHPEQHVAASTKDWFVLALLCLAQFMLILDVTVVNLVLPELTRELGGTAANAGWVITAYVIPFGGLLMLGGKLSDMFGKKRLFLYGIIVFTAASLVAGVALNTPALLAARAAQGVGAALLSPAALALVTSLFTGHARVRALAIWGGLASAGAAVGVLLGGLLAAGPGWRWVFLINLPVGVVVGVLVLLMVRDHWAQPLKRQPLDALGAVLLTGGIGALVSGIALRGNGVLSLILVVGAVLLIGVFVWVERRSAAPLVEPELLMRRPILGGVVAMLSATALMVGGYYLLSFLLQSVHGLSPLTTGLAFLPIAVATFVGAWAAGKLVIRIGSRFVGVIAFGIAALGTAGSAAAIANPVVLMVFATITAAGVGVGFVSATTTAFSHVSHHETGTVSGTINTAHELGELSEWLSSVQSRHQPGDPRLQGTRGRSVSPPRSRWSHCSCS</sequence>
<evidence type="ECO:0000259" key="9">
    <source>
        <dbReference type="PROSITE" id="PS50850"/>
    </source>
</evidence>
<evidence type="ECO:0000256" key="1">
    <source>
        <dbReference type="ARBA" id="ARBA00004651"/>
    </source>
</evidence>
<feature type="transmembrane region" description="Helical" evidence="8">
    <location>
        <begin position="268"/>
        <end position="287"/>
    </location>
</feature>
<proteinExistence type="predicted"/>
<name>A0A6G8FJV5_9MICO</name>
<dbReference type="PANTHER" id="PTHR42718:SF46">
    <property type="entry name" value="BLR6921 PROTEIN"/>
    <property type="match status" value="1"/>
</dbReference>
<protein>
    <submittedName>
        <fullName evidence="10">MFS transporter</fullName>
    </submittedName>
</protein>
<organism evidence="10 11">
    <name type="scientific">Leucobacter insecticola</name>
    <dbReference type="NCBI Taxonomy" id="2714934"/>
    <lineage>
        <taxon>Bacteria</taxon>
        <taxon>Bacillati</taxon>
        <taxon>Actinomycetota</taxon>
        <taxon>Actinomycetes</taxon>
        <taxon>Micrococcales</taxon>
        <taxon>Microbacteriaceae</taxon>
        <taxon>Leucobacter</taxon>
    </lineage>
</organism>
<feature type="transmembrane region" description="Helical" evidence="8">
    <location>
        <begin position="371"/>
        <end position="391"/>
    </location>
</feature>
<evidence type="ECO:0000256" key="5">
    <source>
        <dbReference type="ARBA" id="ARBA00022989"/>
    </source>
</evidence>
<dbReference type="KEGG" id="lins:G7067_10590"/>
<dbReference type="AlphaFoldDB" id="A0A6G8FJV5"/>
<dbReference type="GO" id="GO:0022857">
    <property type="term" value="F:transmembrane transporter activity"/>
    <property type="evidence" value="ECO:0007669"/>
    <property type="project" value="InterPro"/>
</dbReference>
<evidence type="ECO:0000256" key="7">
    <source>
        <dbReference type="SAM" id="MobiDB-lite"/>
    </source>
</evidence>
<dbReference type="PRINTS" id="PR01036">
    <property type="entry name" value="TCRTETB"/>
</dbReference>
<feature type="region of interest" description="Disordered" evidence="7">
    <location>
        <begin position="1"/>
        <end position="43"/>
    </location>
</feature>
<gene>
    <name evidence="10" type="ORF">G7067_10590</name>
</gene>
<dbReference type="Proteomes" id="UP000501387">
    <property type="component" value="Chromosome"/>
</dbReference>
<feature type="transmembrane region" description="Helical" evidence="8">
    <location>
        <begin position="397"/>
        <end position="420"/>
    </location>
</feature>
<feature type="domain" description="Major facilitator superfamily (MFS) profile" evidence="9">
    <location>
        <begin position="55"/>
        <end position="483"/>
    </location>
</feature>
<dbReference type="SUPFAM" id="SSF103473">
    <property type="entry name" value="MFS general substrate transporter"/>
    <property type="match status" value="1"/>
</dbReference>
<feature type="transmembrane region" description="Helical" evidence="8">
    <location>
        <begin position="89"/>
        <end position="109"/>
    </location>
</feature>
<evidence type="ECO:0000256" key="8">
    <source>
        <dbReference type="SAM" id="Phobius"/>
    </source>
</evidence>
<keyword evidence="5 8" id="KW-1133">Transmembrane helix</keyword>
<dbReference type="EMBL" id="CP049934">
    <property type="protein sequence ID" value="QIM16750.1"/>
    <property type="molecule type" value="Genomic_DNA"/>
</dbReference>
<dbReference type="Gene3D" id="1.20.1720.10">
    <property type="entry name" value="Multidrug resistance protein D"/>
    <property type="match status" value="1"/>
</dbReference>
<dbReference type="PANTHER" id="PTHR42718">
    <property type="entry name" value="MAJOR FACILITATOR SUPERFAMILY MULTIDRUG TRANSPORTER MFSC"/>
    <property type="match status" value="1"/>
</dbReference>
<dbReference type="InterPro" id="IPR036259">
    <property type="entry name" value="MFS_trans_sf"/>
</dbReference>
<accession>A0A6G8FJV5</accession>
<reference evidence="10 11" key="1">
    <citation type="submission" date="2020-03" db="EMBL/GenBank/DDBJ databases">
        <title>Leucobacter sp. nov., isolated from beetles.</title>
        <authorList>
            <person name="Hyun D.-W."/>
            <person name="Bae J.-W."/>
        </authorList>
    </citation>
    <scope>NUCLEOTIDE SEQUENCE [LARGE SCALE GENOMIC DNA]</scope>
    <source>
        <strain evidence="10 11">HDW9B</strain>
    </source>
</reference>
<feature type="region of interest" description="Disordered" evidence="7">
    <location>
        <begin position="450"/>
        <end position="483"/>
    </location>
</feature>